<dbReference type="GO" id="GO:0005634">
    <property type="term" value="C:nucleus"/>
    <property type="evidence" value="ECO:0007669"/>
    <property type="project" value="UniProtKB-SubCell"/>
</dbReference>
<feature type="compositionally biased region" description="Polar residues" evidence="10">
    <location>
        <begin position="164"/>
        <end position="175"/>
    </location>
</feature>
<feature type="domain" description="Essential protein Yae1 N-terminal" evidence="11">
    <location>
        <begin position="103"/>
        <end position="141"/>
    </location>
</feature>
<proteinExistence type="inferred from homology"/>
<evidence type="ECO:0000256" key="7">
    <source>
        <dbReference type="ARBA" id="ARBA00018400"/>
    </source>
</evidence>
<feature type="compositionally biased region" description="Low complexity" evidence="10">
    <location>
        <begin position="19"/>
        <end position="32"/>
    </location>
</feature>
<feature type="compositionally biased region" description="Basic and acidic residues" evidence="10">
    <location>
        <begin position="66"/>
        <end position="81"/>
    </location>
</feature>
<dbReference type="PANTHER" id="PTHR18829">
    <property type="entry name" value="PROTEIN YAE1 HOMOLOG"/>
    <property type="match status" value="1"/>
</dbReference>
<evidence type="ECO:0000259" key="11">
    <source>
        <dbReference type="Pfam" id="PF09811"/>
    </source>
</evidence>
<dbReference type="AlphaFoldDB" id="W9W8X4"/>
<comment type="function">
    <text evidence="1">The complex LTO1:YAE1 may function as a target specific adapter that probably recruits apo-RPLI1 to the cytosolic iron-sulfur protein assembly (CIA) complex machinery. May be required for biogenesis of the large ribosomal subunit and initiation of translation.</text>
</comment>
<feature type="region of interest" description="Disordered" evidence="10">
    <location>
        <begin position="185"/>
        <end position="204"/>
    </location>
</feature>
<comment type="caution">
    <text evidence="12">The sequence shown here is derived from an EMBL/GenBank/DDBJ whole genome shotgun (WGS) entry which is preliminary data.</text>
</comment>
<evidence type="ECO:0000313" key="13">
    <source>
        <dbReference type="Proteomes" id="UP000019473"/>
    </source>
</evidence>
<keyword evidence="8" id="KW-0963">Cytoplasm</keyword>
<evidence type="ECO:0000256" key="1">
    <source>
        <dbReference type="ARBA" id="ARBA00003836"/>
    </source>
</evidence>
<evidence type="ECO:0000256" key="6">
    <source>
        <dbReference type="ARBA" id="ARBA00017286"/>
    </source>
</evidence>
<gene>
    <name evidence="12" type="ORF">A1O7_00719</name>
</gene>
<evidence type="ECO:0000256" key="2">
    <source>
        <dbReference type="ARBA" id="ARBA00004123"/>
    </source>
</evidence>
<dbReference type="InterPro" id="IPR019191">
    <property type="entry name" value="Essential_protein_Yae1_N"/>
</dbReference>
<dbReference type="PANTHER" id="PTHR18829:SF0">
    <property type="entry name" value="PROTEIN YAE1 HOMOLOG"/>
    <property type="match status" value="1"/>
</dbReference>
<comment type="subcellular location">
    <subcellularLocation>
        <location evidence="3">Cytoplasm</location>
    </subcellularLocation>
    <subcellularLocation>
        <location evidence="2">Nucleus</location>
    </subcellularLocation>
</comment>
<comment type="subunit">
    <text evidence="5">May form a complex with LTO1.</text>
</comment>
<dbReference type="EMBL" id="AMGW01000001">
    <property type="protein sequence ID" value="EXJ64383.1"/>
    <property type="molecule type" value="Genomic_DNA"/>
</dbReference>
<feature type="region of interest" description="Disordered" evidence="10">
    <location>
        <begin position="1"/>
        <end position="83"/>
    </location>
</feature>
<evidence type="ECO:0000313" key="12">
    <source>
        <dbReference type="EMBL" id="EXJ64383.1"/>
    </source>
</evidence>
<sequence length="308" mass="32408">MEDTPPLDRTTTTAESLRSPKSSPSPDAPSSPDTTITEPEQSPGADDDIWDTSSDHFPLGAGAQYPDHDLDTHPPDDDSHPRFARGAILSDLPALRRQHMTDGYREGLSVGKARVMQSGFDAGYPLGVEVGLRAGNVLGVLEGVIAALTSSKAGAGSARIARTSKASTDGGQNSTATEITSAFASGKGGLETMTGSTREVGNNGARNREELRFVRALYARAQEELKISELLKGLGDDKIAAIPDAVASKHEKNSPADGKAENEPSLPKEIEDALRKWERLVLGALEQRHSPDGSDSAALVTSAGKEAT</sequence>
<dbReference type="GeneID" id="19175335"/>
<dbReference type="VEuPathDB" id="FungiDB:A1O7_00719"/>
<evidence type="ECO:0000256" key="9">
    <source>
        <dbReference type="ARBA" id="ARBA00023242"/>
    </source>
</evidence>
<feature type="region of interest" description="Disordered" evidence="10">
    <location>
        <begin position="247"/>
        <end position="271"/>
    </location>
</feature>
<keyword evidence="13" id="KW-1185">Reference proteome</keyword>
<dbReference type="Proteomes" id="UP000019473">
    <property type="component" value="Unassembled WGS sequence"/>
</dbReference>
<comment type="similarity">
    <text evidence="4">Belongs to the YAE1 family.</text>
</comment>
<accession>W9W8X4</accession>
<evidence type="ECO:0000256" key="3">
    <source>
        <dbReference type="ARBA" id="ARBA00004496"/>
    </source>
</evidence>
<dbReference type="GO" id="GO:0005737">
    <property type="term" value="C:cytoplasm"/>
    <property type="evidence" value="ECO:0007669"/>
    <property type="project" value="UniProtKB-SubCell"/>
</dbReference>
<evidence type="ECO:0000256" key="8">
    <source>
        <dbReference type="ARBA" id="ARBA00022490"/>
    </source>
</evidence>
<protein>
    <recommendedName>
        <fullName evidence="7">Protein YAE1</fullName>
    </recommendedName>
    <alternativeName>
        <fullName evidence="6">Protein yae1</fullName>
    </alternativeName>
</protein>
<dbReference type="InterPro" id="IPR038881">
    <property type="entry name" value="Yae1-like"/>
</dbReference>
<dbReference type="Pfam" id="PF09811">
    <property type="entry name" value="Yae1_N"/>
    <property type="match status" value="1"/>
</dbReference>
<organism evidence="12 13">
    <name type="scientific">Cladophialophora yegresii CBS 114405</name>
    <dbReference type="NCBI Taxonomy" id="1182544"/>
    <lineage>
        <taxon>Eukaryota</taxon>
        <taxon>Fungi</taxon>
        <taxon>Dikarya</taxon>
        <taxon>Ascomycota</taxon>
        <taxon>Pezizomycotina</taxon>
        <taxon>Eurotiomycetes</taxon>
        <taxon>Chaetothyriomycetidae</taxon>
        <taxon>Chaetothyriales</taxon>
        <taxon>Herpotrichiellaceae</taxon>
        <taxon>Cladophialophora</taxon>
    </lineage>
</organism>
<keyword evidence="9" id="KW-0539">Nucleus</keyword>
<evidence type="ECO:0000256" key="4">
    <source>
        <dbReference type="ARBA" id="ARBA00007096"/>
    </source>
</evidence>
<dbReference type="eggNOG" id="KOG4774">
    <property type="taxonomic scope" value="Eukaryota"/>
</dbReference>
<dbReference type="RefSeq" id="XP_007752950.1">
    <property type="nucleotide sequence ID" value="XM_007754760.1"/>
</dbReference>
<dbReference type="OrthoDB" id="20086at2759"/>
<feature type="region of interest" description="Disordered" evidence="10">
    <location>
        <begin position="286"/>
        <end position="308"/>
    </location>
</feature>
<evidence type="ECO:0000256" key="10">
    <source>
        <dbReference type="SAM" id="MobiDB-lite"/>
    </source>
</evidence>
<dbReference type="STRING" id="1182544.W9W8X4"/>
<name>W9W8X4_9EURO</name>
<feature type="region of interest" description="Disordered" evidence="10">
    <location>
        <begin position="156"/>
        <end position="175"/>
    </location>
</feature>
<evidence type="ECO:0000256" key="5">
    <source>
        <dbReference type="ARBA" id="ARBA00011427"/>
    </source>
</evidence>
<dbReference type="HOGENOM" id="CLU_066684_1_1_1"/>
<reference evidence="12 13" key="1">
    <citation type="submission" date="2013-03" db="EMBL/GenBank/DDBJ databases">
        <title>The Genome Sequence of Cladophialophora yegresii CBS 114405.</title>
        <authorList>
            <consortium name="The Broad Institute Genomics Platform"/>
            <person name="Cuomo C."/>
            <person name="de Hoog S."/>
            <person name="Gorbushina A."/>
            <person name="Walker B."/>
            <person name="Young S.K."/>
            <person name="Zeng Q."/>
            <person name="Gargeya S."/>
            <person name="Fitzgerald M."/>
            <person name="Haas B."/>
            <person name="Abouelleil A."/>
            <person name="Allen A.W."/>
            <person name="Alvarado L."/>
            <person name="Arachchi H.M."/>
            <person name="Berlin A.M."/>
            <person name="Chapman S.B."/>
            <person name="Gainer-Dewar J."/>
            <person name="Goldberg J."/>
            <person name="Griggs A."/>
            <person name="Gujja S."/>
            <person name="Hansen M."/>
            <person name="Howarth C."/>
            <person name="Imamovic A."/>
            <person name="Ireland A."/>
            <person name="Larimer J."/>
            <person name="McCowan C."/>
            <person name="Murphy C."/>
            <person name="Pearson M."/>
            <person name="Poon T.W."/>
            <person name="Priest M."/>
            <person name="Roberts A."/>
            <person name="Saif S."/>
            <person name="Shea T."/>
            <person name="Sisk P."/>
            <person name="Sykes S."/>
            <person name="Wortman J."/>
            <person name="Nusbaum C."/>
            <person name="Birren B."/>
        </authorList>
    </citation>
    <scope>NUCLEOTIDE SEQUENCE [LARGE SCALE GENOMIC DNA]</scope>
    <source>
        <strain evidence="12 13">CBS 114405</strain>
    </source>
</reference>